<dbReference type="AlphaFoldDB" id="A0A0M4D680"/>
<evidence type="ECO:0000313" key="2">
    <source>
        <dbReference type="Proteomes" id="UP000060513"/>
    </source>
</evidence>
<proteinExistence type="predicted"/>
<dbReference type="Proteomes" id="UP000060513">
    <property type="component" value="Chromosome"/>
</dbReference>
<accession>A0A0M4D680</accession>
<dbReference type="RefSeq" id="WP_005309242.1">
    <property type="nucleotide sequence ID" value="NZ_CP011340.1"/>
</dbReference>
<dbReference type="OMA" id="EWRNTRR"/>
<dbReference type="PATRIC" id="fig|38300.4.peg.1252"/>
<name>A0A0M4D680_STRPR</name>
<evidence type="ECO:0000313" key="1">
    <source>
        <dbReference type="EMBL" id="ALC19477.1"/>
    </source>
</evidence>
<sequence length="150" mass="16684">MDWTVLLTTGFGAVIGVGSTLLADRVRWRRDTEDRDREALRSAYAQYLEALTAARDAISQASLIDSGDEPEVARTAFLDHGVYIRQYQLELIAPEQVVGKAKAAAHALAEYRDVVVSGSRRADVECTAARRAFRQSREQLMDAMRQALAR</sequence>
<gene>
    <name evidence="1" type="ORF">SPRI_1171</name>
</gene>
<dbReference type="KEGG" id="spri:SPRI_1171"/>
<protein>
    <submittedName>
        <fullName evidence="1">Uncharacterized protein</fullName>
    </submittedName>
</protein>
<dbReference type="GeneID" id="97237754"/>
<dbReference type="OrthoDB" id="3695380at2"/>
<organism evidence="1">
    <name type="scientific">Streptomyces pristinaespiralis</name>
    <dbReference type="NCBI Taxonomy" id="38300"/>
    <lineage>
        <taxon>Bacteria</taxon>
        <taxon>Bacillati</taxon>
        <taxon>Actinomycetota</taxon>
        <taxon>Actinomycetes</taxon>
        <taxon>Kitasatosporales</taxon>
        <taxon>Streptomycetaceae</taxon>
        <taxon>Streptomyces</taxon>
    </lineage>
</organism>
<reference evidence="1 2" key="1">
    <citation type="submission" date="2015-08" db="EMBL/GenBank/DDBJ databases">
        <title>Genome sequence of the pristinamycin over-producing bacterium Streptomyces pristinaespiralis HCCB10218.</title>
        <authorList>
            <person name="Tian J."/>
            <person name="Yang J."/>
            <person name="Li L."/>
            <person name="Ruan L."/>
            <person name="Wei W."/>
            <person name="Zheng G."/>
            <person name="Wei Z."/>
            <person name="Yang S."/>
            <person name="Ge M."/>
            <person name="Jiang W."/>
            <person name="Lu Y."/>
        </authorList>
    </citation>
    <scope>NUCLEOTIDE SEQUENCE [LARGE SCALE GENOMIC DNA]</scope>
    <source>
        <strain evidence="1 2">HCCB 10218</strain>
    </source>
</reference>
<dbReference type="EMBL" id="CP011340">
    <property type="protein sequence ID" value="ALC19477.1"/>
    <property type="molecule type" value="Genomic_DNA"/>
</dbReference>